<dbReference type="EMBL" id="BTSY01000005">
    <property type="protein sequence ID" value="GMT27635.1"/>
    <property type="molecule type" value="Genomic_DNA"/>
</dbReference>
<feature type="domain" description="F-box" evidence="1">
    <location>
        <begin position="21"/>
        <end position="74"/>
    </location>
</feature>
<dbReference type="SMART" id="SM00256">
    <property type="entry name" value="FBOX"/>
    <property type="match status" value="1"/>
</dbReference>
<evidence type="ECO:0000313" key="2">
    <source>
        <dbReference type="EMBL" id="GMT27635.1"/>
    </source>
</evidence>
<protein>
    <recommendedName>
        <fullName evidence="1">F-box domain-containing protein</fullName>
    </recommendedName>
</protein>
<name>A0AAV5W7A2_9BILA</name>
<dbReference type="InterPro" id="IPR001810">
    <property type="entry name" value="F-box_dom"/>
</dbReference>
<sequence length="434" mass="49428">RMSVNSDDFLSDELQQIQLDVPLFDNLPNEIIKNIVSNLDFIDRINVKSVDRRLNQLVEKMEESRGAMKTFKEVILPNSLTSDSFRAHLMGKKHVIAKAEKGSWGTYDVVALYQVMRLENSLESLKLTVSDTVAQWVVWYYLQSRTSAIPTIFPGLKEEINIYPDPSFFKNDTAFLQTFISLSSNCTLTETAYDIIIERCPLADISSSVPVSTSNLMPPKPLGMVELRNRLENMRWNSFTSECALDDEGILILGGVLYHRLWDLIHLIDALKRMKIMKQHFGELRLTISDSSLFDMQVFNAVKELNARRVIIDCPELIDGPSLREFLNRNLEVFIPLSHKISAEELIEMCMAIRDRSVLAQSLTLINDNPQTWLDLVCSRAVFLPSERLVGPGLDHFDGSSFSIINGSFSLKVDNFYDFESEKCLCKVHATVDQ</sequence>
<keyword evidence="3" id="KW-1185">Reference proteome</keyword>
<accession>A0AAV5W7A2</accession>
<evidence type="ECO:0000259" key="1">
    <source>
        <dbReference type="PROSITE" id="PS50181"/>
    </source>
</evidence>
<dbReference type="PROSITE" id="PS50181">
    <property type="entry name" value="FBOX"/>
    <property type="match status" value="1"/>
</dbReference>
<dbReference type="Pfam" id="PF00646">
    <property type="entry name" value="F-box"/>
    <property type="match status" value="1"/>
</dbReference>
<dbReference type="SUPFAM" id="SSF81383">
    <property type="entry name" value="F-box domain"/>
    <property type="match status" value="1"/>
</dbReference>
<organism evidence="2 3">
    <name type="scientific">Pristionchus fissidentatus</name>
    <dbReference type="NCBI Taxonomy" id="1538716"/>
    <lineage>
        <taxon>Eukaryota</taxon>
        <taxon>Metazoa</taxon>
        <taxon>Ecdysozoa</taxon>
        <taxon>Nematoda</taxon>
        <taxon>Chromadorea</taxon>
        <taxon>Rhabditida</taxon>
        <taxon>Rhabditina</taxon>
        <taxon>Diplogasteromorpha</taxon>
        <taxon>Diplogasteroidea</taxon>
        <taxon>Neodiplogasteridae</taxon>
        <taxon>Pristionchus</taxon>
    </lineage>
</organism>
<dbReference type="Proteomes" id="UP001432322">
    <property type="component" value="Unassembled WGS sequence"/>
</dbReference>
<reference evidence="2" key="1">
    <citation type="submission" date="2023-10" db="EMBL/GenBank/DDBJ databases">
        <title>Genome assembly of Pristionchus species.</title>
        <authorList>
            <person name="Yoshida K."/>
            <person name="Sommer R.J."/>
        </authorList>
    </citation>
    <scope>NUCLEOTIDE SEQUENCE</scope>
    <source>
        <strain evidence="2">RS5133</strain>
    </source>
</reference>
<dbReference type="AlphaFoldDB" id="A0AAV5W7A2"/>
<dbReference type="InterPro" id="IPR036047">
    <property type="entry name" value="F-box-like_dom_sf"/>
</dbReference>
<gene>
    <name evidence="2" type="ORF">PFISCL1PPCAC_18932</name>
</gene>
<proteinExistence type="predicted"/>
<comment type="caution">
    <text evidence="2">The sequence shown here is derived from an EMBL/GenBank/DDBJ whole genome shotgun (WGS) entry which is preliminary data.</text>
</comment>
<evidence type="ECO:0000313" key="3">
    <source>
        <dbReference type="Proteomes" id="UP001432322"/>
    </source>
</evidence>
<feature type="non-terminal residue" evidence="2">
    <location>
        <position position="1"/>
    </location>
</feature>